<protein>
    <submittedName>
        <fullName evidence="1">Uncharacterized protein</fullName>
    </submittedName>
</protein>
<evidence type="ECO:0000313" key="1">
    <source>
        <dbReference type="EMBL" id="KZT75980.1"/>
    </source>
</evidence>
<sequence length="51" mass="5696">MRKCFKFVWRQHVEILKEVNVTIRSCCMFDCCCCLGRLGAAAANRGPLGGC</sequence>
<evidence type="ECO:0000313" key="2">
    <source>
        <dbReference type="Proteomes" id="UP000250235"/>
    </source>
</evidence>
<dbReference type="Proteomes" id="UP000250235">
    <property type="component" value="Unassembled WGS sequence"/>
</dbReference>
<accession>A0A2Z6ZZF8</accession>
<keyword evidence="2" id="KW-1185">Reference proteome</keyword>
<proteinExistence type="predicted"/>
<gene>
    <name evidence="1" type="ORF">F511_46996</name>
</gene>
<reference evidence="1 2" key="1">
    <citation type="journal article" date="2015" name="Proc. Natl. Acad. Sci. U.S.A.">
        <title>The resurrection genome of Boea hygrometrica: A blueprint for survival of dehydration.</title>
        <authorList>
            <person name="Xiao L."/>
            <person name="Yang G."/>
            <person name="Zhang L."/>
            <person name="Yang X."/>
            <person name="Zhao S."/>
            <person name="Ji Z."/>
            <person name="Zhou Q."/>
            <person name="Hu M."/>
            <person name="Wang Y."/>
            <person name="Chen M."/>
            <person name="Xu Y."/>
            <person name="Jin H."/>
            <person name="Xiao X."/>
            <person name="Hu G."/>
            <person name="Bao F."/>
            <person name="Hu Y."/>
            <person name="Wan P."/>
            <person name="Li L."/>
            <person name="Deng X."/>
            <person name="Kuang T."/>
            <person name="Xiang C."/>
            <person name="Zhu J.K."/>
            <person name="Oliver M.J."/>
            <person name="He Y."/>
        </authorList>
    </citation>
    <scope>NUCLEOTIDE SEQUENCE [LARGE SCALE GENOMIC DNA]</scope>
    <source>
        <strain evidence="2">cv. XS01</strain>
    </source>
</reference>
<organism evidence="1 2">
    <name type="scientific">Dorcoceras hygrometricum</name>
    <dbReference type="NCBI Taxonomy" id="472368"/>
    <lineage>
        <taxon>Eukaryota</taxon>
        <taxon>Viridiplantae</taxon>
        <taxon>Streptophyta</taxon>
        <taxon>Embryophyta</taxon>
        <taxon>Tracheophyta</taxon>
        <taxon>Spermatophyta</taxon>
        <taxon>Magnoliopsida</taxon>
        <taxon>eudicotyledons</taxon>
        <taxon>Gunneridae</taxon>
        <taxon>Pentapetalae</taxon>
        <taxon>asterids</taxon>
        <taxon>lamiids</taxon>
        <taxon>Lamiales</taxon>
        <taxon>Gesneriaceae</taxon>
        <taxon>Didymocarpoideae</taxon>
        <taxon>Trichosporeae</taxon>
        <taxon>Loxocarpinae</taxon>
        <taxon>Dorcoceras</taxon>
    </lineage>
</organism>
<name>A0A2Z6ZZF8_9LAMI</name>
<dbReference type="EMBL" id="KV168911">
    <property type="protein sequence ID" value="KZT75980.1"/>
    <property type="molecule type" value="Genomic_DNA"/>
</dbReference>
<dbReference type="AlphaFoldDB" id="A0A2Z6ZZF8"/>